<dbReference type="GO" id="GO:0008757">
    <property type="term" value="F:S-adenosylmethionine-dependent methyltransferase activity"/>
    <property type="evidence" value="ECO:0007669"/>
    <property type="project" value="InterPro"/>
</dbReference>
<reference evidence="2 3" key="1">
    <citation type="submission" date="2020-10" db="EMBL/GenBank/DDBJ databases">
        <title>Ca. Dormibacterota MAGs.</title>
        <authorList>
            <person name="Montgomery K."/>
        </authorList>
    </citation>
    <scope>NUCLEOTIDE SEQUENCE [LARGE SCALE GENOMIC DNA]</scope>
    <source>
        <strain evidence="2">SC8812_S17_18</strain>
    </source>
</reference>
<dbReference type="SUPFAM" id="SSF53335">
    <property type="entry name" value="S-adenosyl-L-methionine-dependent methyltransferases"/>
    <property type="match status" value="1"/>
</dbReference>
<keyword evidence="2" id="KW-0489">Methyltransferase</keyword>
<organism evidence="2 3">
    <name type="scientific">Candidatus Aeolococcus gillhamiae</name>
    <dbReference type="NCBI Taxonomy" id="3127015"/>
    <lineage>
        <taxon>Bacteria</taxon>
        <taxon>Bacillati</taxon>
        <taxon>Candidatus Dormiibacterota</taxon>
        <taxon>Candidatus Dormibacteria</taxon>
        <taxon>Candidatus Aeolococcales</taxon>
        <taxon>Candidatus Aeolococcaceae</taxon>
        <taxon>Candidatus Aeolococcus</taxon>
    </lineage>
</organism>
<dbReference type="Pfam" id="PF08241">
    <property type="entry name" value="Methyltransf_11"/>
    <property type="match status" value="1"/>
</dbReference>
<comment type="caution">
    <text evidence="2">The sequence shown here is derived from an EMBL/GenBank/DDBJ whole genome shotgun (WGS) entry which is preliminary data.</text>
</comment>
<dbReference type="InterPro" id="IPR013216">
    <property type="entry name" value="Methyltransf_11"/>
</dbReference>
<sequence length="198" mass="21874">MKSLASAQILDVGCGNGVELVRLLPFGARPENLHGIDLLPQRVLAARSLHPAMDIHEASAAALPWPDHHFDIVVQYTMLSSVLDSVVRRRAALEMGRVLRPGGIVLWYDFVLNPLNRDTHALRKRQVYELFPGFQVWLQRTTLAPPIARFVVPRWPAIAHGLQAISPLRSHLVGVLTKPAGRDAPQCAVADASRVAER</sequence>
<dbReference type="Gene3D" id="3.40.50.150">
    <property type="entry name" value="Vaccinia Virus protein VP39"/>
    <property type="match status" value="1"/>
</dbReference>
<dbReference type="CDD" id="cd02440">
    <property type="entry name" value="AdoMet_MTases"/>
    <property type="match status" value="1"/>
</dbReference>
<name>A0A934NBH4_9BACT</name>
<dbReference type="PANTHER" id="PTHR42912">
    <property type="entry name" value="METHYLTRANSFERASE"/>
    <property type="match status" value="1"/>
</dbReference>
<dbReference type="Proteomes" id="UP000606991">
    <property type="component" value="Unassembled WGS sequence"/>
</dbReference>
<evidence type="ECO:0000313" key="2">
    <source>
        <dbReference type="EMBL" id="MBJ7596317.1"/>
    </source>
</evidence>
<dbReference type="InterPro" id="IPR050508">
    <property type="entry name" value="Methyltransf_Superfamily"/>
</dbReference>
<feature type="domain" description="Methyltransferase type 11" evidence="1">
    <location>
        <begin position="10"/>
        <end position="106"/>
    </location>
</feature>
<protein>
    <submittedName>
        <fullName evidence="2">Class I SAM-dependent methyltransferase</fullName>
    </submittedName>
</protein>
<evidence type="ECO:0000313" key="3">
    <source>
        <dbReference type="Proteomes" id="UP000606991"/>
    </source>
</evidence>
<dbReference type="GO" id="GO:0032259">
    <property type="term" value="P:methylation"/>
    <property type="evidence" value="ECO:0007669"/>
    <property type="project" value="UniProtKB-KW"/>
</dbReference>
<gene>
    <name evidence="2" type="ORF">JF886_15925</name>
</gene>
<dbReference type="InterPro" id="IPR029063">
    <property type="entry name" value="SAM-dependent_MTases_sf"/>
</dbReference>
<dbReference type="AlphaFoldDB" id="A0A934NBH4"/>
<keyword evidence="2" id="KW-0808">Transferase</keyword>
<evidence type="ECO:0000259" key="1">
    <source>
        <dbReference type="Pfam" id="PF08241"/>
    </source>
</evidence>
<proteinExistence type="predicted"/>
<accession>A0A934NBH4</accession>
<dbReference type="EMBL" id="JAEKNS010000156">
    <property type="protein sequence ID" value="MBJ7596317.1"/>
    <property type="molecule type" value="Genomic_DNA"/>
</dbReference>